<gene>
    <name evidence="1" type="ORF">A2720_03895</name>
</gene>
<evidence type="ECO:0000313" key="1">
    <source>
        <dbReference type="EMBL" id="OGE81019.1"/>
    </source>
</evidence>
<evidence type="ECO:0000313" key="2">
    <source>
        <dbReference type="Proteomes" id="UP000178892"/>
    </source>
</evidence>
<dbReference type="Proteomes" id="UP000178892">
    <property type="component" value="Unassembled WGS sequence"/>
</dbReference>
<dbReference type="Pfam" id="PF13366">
    <property type="entry name" value="PDDEXK_3"/>
    <property type="match status" value="1"/>
</dbReference>
<dbReference type="NCBIfam" id="TIGR04256">
    <property type="entry name" value="GxxExxY"/>
    <property type="match status" value="1"/>
</dbReference>
<evidence type="ECO:0008006" key="3">
    <source>
        <dbReference type="Google" id="ProtNLM"/>
    </source>
</evidence>
<reference evidence="1 2" key="1">
    <citation type="journal article" date="2016" name="Nat. Commun.">
        <title>Thousands of microbial genomes shed light on interconnected biogeochemical processes in an aquifer system.</title>
        <authorList>
            <person name="Anantharaman K."/>
            <person name="Brown C.T."/>
            <person name="Hug L.A."/>
            <person name="Sharon I."/>
            <person name="Castelle C.J."/>
            <person name="Probst A.J."/>
            <person name="Thomas B.C."/>
            <person name="Singh A."/>
            <person name="Wilkins M.J."/>
            <person name="Karaoz U."/>
            <person name="Brodie E.L."/>
            <person name="Williams K.H."/>
            <person name="Hubbard S.S."/>
            <person name="Banfield J.F."/>
        </authorList>
    </citation>
    <scope>NUCLEOTIDE SEQUENCE [LARGE SCALE GENOMIC DNA]</scope>
</reference>
<proteinExistence type="predicted"/>
<dbReference type="AlphaFoldDB" id="A0A1F5NTM6"/>
<dbReference type="InterPro" id="IPR026350">
    <property type="entry name" value="GxxExxY"/>
</dbReference>
<sequence>MDTKHNTKIHEDLLHKEVSFDIQGAAFEVRKNFGSGHKESLYQNAFAEELKIRGLAFEREQPINIYSPKTRKVIGLYKPDFIVAGKIIVELKAVEKVPKLFLDQLYDYLRNSEYELGYFINFASPKLYIKRIIYTNDHKYTFRAS</sequence>
<accession>A0A1F5NTM6</accession>
<organism evidence="1 2">
    <name type="scientific">Candidatus Doudnabacteria bacterium RIFCSPHIGHO2_01_FULL_46_24</name>
    <dbReference type="NCBI Taxonomy" id="1817825"/>
    <lineage>
        <taxon>Bacteria</taxon>
        <taxon>Candidatus Doudnaibacteriota</taxon>
    </lineage>
</organism>
<dbReference type="EMBL" id="MFEL01000012">
    <property type="protein sequence ID" value="OGE81019.1"/>
    <property type="molecule type" value="Genomic_DNA"/>
</dbReference>
<comment type="caution">
    <text evidence="1">The sequence shown here is derived from an EMBL/GenBank/DDBJ whole genome shotgun (WGS) entry which is preliminary data.</text>
</comment>
<name>A0A1F5NTM6_9BACT</name>
<protein>
    <recommendedName>
        <fullName evidence="3">GxxExxY protein</fullName>
    </recommendedName>
</protein>
<dbReference type="STRING" id="1817825.A2720_03895"/>